<accession>A0A540K6K0</accession>
<dbReference type="Pfam" id="PF07727">
    <property type="entry name" value="RVT_2"/>
    <property type="match status" value="1"/>
</dbReference>
<dbReference type="InterPro" id="IPR043128">
    <property type="entry name" value="Rev_trsase/Diguanyl_cyclase"/>
</dbReference>
<dbReference type="SUPFAM" id="SSF56672">
    <property type="entry name" value="DNA/RNA polymerases"/>
    <property type="match status" value="1"/>
</dbReference>
<proteinExistence type="predicted"/>
<name>A0A540K6K0_MALBA</name>
<dbReference type="Gene3D" id="3.10.10.10">
    <property type="entry name" value="HIV Type 1 Reverse Transcriptase, subunit A, domain 1"/>
    <property type="match status" value="1"/>
</dbReference>
<comment type="caution">
    <text evidence="2">The sequence shown here is derived from an EMBL/GenBank/DDBJ whole genome shotgun (WGS) entry which is preliminary data.</text>
</comment>
<keyword evidence="3" id="KW-1185">Reference proteome</keyword>
<dbReference type="AlphaFoldDB" id="A0A540K6K0"/>
<sequence length="363" mass="41018">MQTRSKSGIFKPKAFTATKHPLPSNLNTEFVPTTYIQASKYPHWRTAMQDEFNALQNTRTWTLVPSDPSYNLVGCKWVFRIKRNPDGSVDRYKAWLVAKGYNQQESIDYNDTFSPVAKPVTIRLLLTLAVQSNWFLHQLDVSNAFLHGSLKEDVYMSQPPGFIDQDKSSYVCHLQKSLYGLKQAPRAWFEKLQSALFSMGFKASQSDHSLFVLQQPVLVVVLVYVDDILVTGPSSSACTNVISHLSDQFPIKDLGDLHFFLGLEVTRASTGIFIHQSKYILDLLKRTHMDGAKPCTTPLGSTKFDLTGSLLDNPEEYRSIVGALQYLTWTRPDLSFSVNLVCQFMHSPREPHFSSSEAHTPLS</sequence>
<evidence type="ECO:0000313" key="3">
    <source>
        <dbReference type="Proteomes" id="UP000315295"/>
    </source>
</evidence>
<gene>
    <name evidence="2" type="ORF">C1H46_044618</name>
</gene>
<reference evidence="2 3" key="1">
    <citation type="journal article" date="2019" name="G3 (Bethesda)">
        <title>Sequencing of a Wild Apple (Malus baccata) Genome Unravels the Differences Between Cultivated and Wild Apple Species Regarding Disease Resistance and Cold Tolerance.</title>
        <authorList>
            <person name="Chen X."/>
        </authorList>
    </citation>
    <scope>NUCLEOTIDE SEQUENCE [LARGE SCALE GENOMIC DNA]</scope>
    <source>
        <strain evidence="3">cv. Shandingzi</strain>
        <tissue evidence="2">Leaves</tissue>
    </source>
</reference>
<dbReference type="Proteomes" id="UP000315295">
    <property type="component" value="Unassembled WGS sequence"/>
</dbReference>
<feature type="domain" description="Reverse transcriptase Ty1/copia-type" evidence="1">
    <location>
        <begin position="59"/>
        <end position="299"/>
    </location>
</feature>
<dbReference type="PANTHER" id="PTHR11439">
    <property type="entry name" value="GAG-POL-RELATED RETROTRANSPOSON"/>
    <property type="match status" value="1"/>
</dbReference>
<dbReference type="InterPro" id="IPR043502">
    <property type="entry name" value="DNA/RNA_pol_sf"/>
</dbReference>
<dbReference type="STRING" id="106549.A0A540K6K0"/>
<dbReference type="EMBL" id="VIEB01002399">
    <property type="protein sequence ID" value="TQD69848.1"/>
    <property type="molecule type" value="Genomic_DNA"/>
</dbReference>
<evidence type="ECO:0000259" key="1">
    <source>
        <dbReference type="Pfam" id="PF07727"/>
    </source>
</evidence>
<protein>
    <recommendedName>
        <fullName evidence="1">Reverse transcriptase Ty1/copia-type domain-containing protein</fullName>
    </recommendedName>
</protein>
<dbReference type="InterPro" id="IPR013103">
    <property type="entry name" value="RVT_2"/>
</dbReference>
<dbReference type="PANTHER" id="PTHR11439:SF467">
    <property type="entry name" value="INTEGRASE CATALYTIC DOMAIN-CONTAINING PROTEIN"/>
    <property type="match status" value="1"/>
</dbReference>
<organism evidence="2 3">
    <name type="scientific">Malus baccata</name>
    <name type="common">Siberian crab apple</name>
    <name type="synonym">Pyrus baccata</name>
    <dbReference type="NCBI Taxonomy" id="106549"/>
    <lineage>
        <taxon>Eukaryota</taxon>
        <taxon>Viridiplantae</taxon>
        <taxon>Streptophyta</taxon>
        <taxon>Embryophyta</taxon>
        <taxon>Tracheophyta</taxon>
        <taxon>Spermatophyta</taxon>
        <taxon>Magnoliopsida</taxon>
        <taxon>eudicotyledons</taxon>
        <taxon>Gunneridae</taxon>
        <taxon>Pentapetalae</taxon>
        <taxon>rosids</taxon>
        <taxon>fabids</taxon>
        <taxon>Rosales</taxon>
        <taxon>Rosaceae</taxon>
        <taxon>Amygdaloideae</taxon>
        <taxon>Maleae</taxon>
        <taxon>Malus</taxon>
    </lineage>
</organism>
<evidence type="ECO:0000313" key="2">
    <source>
        <dbReference type="EMBL" id="TQD69848.1"/>
    </source>
</evidence>
<dbReference type="Gene3D" id="3.30.70.270">
    <property type="match status" value="1"/>
</dbReference>